<dbReference type="InterPro" id="IPR054358">
    <property type="entry name" value="MtxA_C"/>
</dbReference>
<dbReference type="RefSeq" id="WP_207689844.1">
    <property type="nucleotide sequence ID" value="NZ_CP061799.1"/>
</dbReference>
<dbReference type="AlphaFoldDB" id="A0A975B352"/>
<feature type="domain" description="DUF7354" evidence="4">
    <location>
        <begin position="25"/>
        <end position="112"/>
    </location>
</feature>
<organism evidence="5 6">
    <name type="scientific">Desulfonema limicola</name>
    <dbReference type="NCBI Taxonomy" id="45656"/>
    <lineage>
        <taxon>Bacteria</taxon>
        <taxon>Pseudomonadati</taxon>
        <taxon>Thermodesulfobacteriota</taxon>
        <taxon>Desulfobacteria</taxon>
        <taxon>Desulfobacterales</taxon>
        <taxon>Desulfococcaceae</taxon>
        <taxon>Desulfonema</taxon>
    </lineage>
</organism>
<dbReference type="Pfam" id="PF22121">
    <property type="entry name" value="MtxA_C"/>
    <property type="match status" value="1"/>
</dbReference>
<gene>
    <name evidence="5" type="ORF">dnl_01290</name>
</gene>
<dbReference type="KEGG" id="dli:dnl_01290"/>
<feature type="domain" description="Magnetotaxis protein MtxA C-terminal" evidence="2">
    <location>
        <begin position="227"/>
        <end position="303"/>
    </location>
</feature>
<dbReference type="InterPro" id="IPR054359">
    <property type="entry name" value="MtxA_M_Ig-like"/>
</dbReference>
<keyword evidence="1" id="KW-0732">Signal</keyword>
<evidence type="ECO:0000256" key="1">
    <source>
        <dbReference type="SAM" id="SignalP"/>
    </source>
</evidence>
<evidence type="ECO:0000313" key="6">
    <source>
        <dbReference type="Proteomes" id="UP000663720"/>
    </source>
</evidence>
<keyword evidence="6" id="KW-1185">Reference proteome</keyword>
<feature type="domain" description="Magnetotaxis protein MtxA middle immunoglobulin-like" evidence="3">
    <location>
        <begin position="144"/>
        <end position="224"/>
    </location>
</feature>
<protein>
    <recommendedName>
        <fullName evidence="7">Tetratricopeptide repeat protein</fullName>
    </recommendedName>
</protein>
<dbReference type="InterPro" id="IPR055778">
    <property type="entry name" value="DUF7354"/>
</dbReference>
<proteinExistence type="predicted"/>
<evidence type="ECO:0000313" key="5">
    <source>
        <dbReference type="EMBL" id="QTA77927.1"/>
    </source>
</evidence>
<dbReference type="EMBL" id="CP061799">
    <property type="protein sequence ID" value="QTA77927.1"/>
    <property type="molecule type" value="Genomic_DNA"/>
</dbReference>
<evidence type="ECO:0000259" key="2">
    <source>
        <dbReference type="Pfam" id="PF22121"/>
    </source>
</evidence>
<dbReference type="Pfam" id="PF24045">
    <property type="entry name" value="DUF7354"/>
    <property type="match status" value="1"/>
</dbReference>
<evidence type="ECO:0008006" key="7">
    <source>
        <dbReference type="Google" id="ProtNLM"/>
    </source>
</evidence>
<evidence type="ECO:0000259" key="4">
    <source>
        <dbReference type="Pfam" id="PF24045"/>
    </source>
</evidence>
<evidence type="ECO:0000259" key="3">
    <source>
        <dbReference type="Pfam" id="PF22433"/>
    </source>
</evidence>
<dbReference type="Pfam" id="PF22433">
    <property type="entry name" value="MtxA_IG-like"/>
    <property type="match status" value="1"/>
</dbReference>
<feature type="signal peptide" evidence="1">
    <location>
        <begin position="1"/>
        <end position="22"/>
    </location>
</feature>
<reference evidence="5" key="1">
    <citation type="journal article" date="2021" name="Microb. Physiol.">
        <title>Proteogenomic Insights into the Physiology of Marine, Sulfate-Reducing, Filamentous Desulfonema limicola and Desulfonema magnum.</title>
        <authorList>
            <person name="Schnaars V."/>
            <person name="Wohlbrand L."/>
            <person name="Scheve S."/>
            <person name="Hinrichs C."/>
            <person name="Reinhardt R."/>
            <person name="Rabus R."/>
        </authorList>
    </citation>
    <scope>NUCLEOTIDE SEQUENCE</scope>
    <source>
        <strain evidence="5">5ac10</strain>
    </source>
</reference>
<feature type="chain" id="PRO_5037538308" description="Tetratricopeptide repeat protein" evidence="1">
    <location>
        <begin position="23"/>
        <end position="307"/>
    </location>
</feature>
<accession>A0A975B352</accession>
<name>A0A975B352_9BACT</name>
<sequence length="307" mass="34987">MKKNIKILAMLGVITFFFTAEAVSQDTPVVMVIEAKGSVFYSPDGQTWKKIHRNKFLFENWRVKTSSSGTCMLLNTRTEMFESVGTSTEFEISSKGIKIIRGTISPLKPAGDIAGYLKRKFTDVQKITGISRYDRILDRVMLLTAEDIILSDDYPELVWENIGAKYDYQLVSGEKIFKVPGSEDDIIRFRLTGMEPGICQYAVQVLFNGEIIYTPHKKNSLTWLSHAETAELNKEKQDILKIAPGSGFLMGCLLDKRGLKVAAMDQFRRFLSENPNDDETRPFLIKILRELKLEKAEQAEIERLHTR</sequence>
<dbReference type="Proteomes" id="UP000663720">
    <property type="component" value="Chromosome"/>
</dbReference>